<evidence type="ECO:0000256" key="7">
    <source>
        <dbReference type="ARBA" id="ARBA00023002"/>
    </source>
</evidence>
<evidence type="ECO:0000256" key="4">
    <source>
        <dbReference type="ARBA" id="ARBA00022559"/>
    </source>
</evidence>
<evidence type="ECO:0000256" key="6">
    <source>
        <dbReference type="ARBA" id="ARBA00022723"/>
    </source>
</evidence>
<feature type="binding site" description="axial binding residue" evidence="11">
    <location>
        <position position="197"/>
    </location>
    <ligand>
        <name>heme b</name>
        <dbReference type="ChEBI" id="CHEBI:60344"/>
    </ligand>
    <ligandPart>
        <name>Fe</name>
        <dbReference type="ChEBI" id="CHEBI:18248"/>
    </ligandPart>
</feature>
<keyword evidence="8 11" id="KW-0408">Iron</keyword>
<dbReference type="Pfam" id="PF00141">
    <property type="entry name" value="peroxidase"/>
    <property type="match status" value="1"/>
</dbReference>
<comment type="catalytic activity">
    <reaction evidence="1">
        <text>2 a phenolic donor + H2O2 = 2 a phenolic radical donor + 2 H2O</text>
        <dbReference type="Rhea" id="RHEA:56136"/>
        <dbReference type="ChEBI" id="CHEBI:15377"/>
        <dbReference type="ChEBI" id="CHEBI:16240"/>
        <dbReference type="ChEBI" id="CHEBI:139520"/>
        <dbReference type="ChEBI" id="CHEBI:139521"/>
        <dbReference type="EC" id="1.11.1.7"/>
    </reaction>
</comment>
<evidence type="ECO:0000256" key="14">
    <source>
        <dbReference type="SAM" id="SignalP"/>
    </source>
</evidence>
<dbReference type="InterPro" id="IPR010255">
    <property type="entry name" value="Haem_peroxidase_sf"/>
</dbReference>
<comment type="similarity">
    <text evidence="2">Belongs to the peroxidase family. Ascorbate peroxidase subfamily.</text>
</comment>
<organism evidence="16 17">
    <name type="scientific">Linum tenue</name>
    <dbReference type="NCBI Taxonomy" id="586396"/>
    <lineage>
        <taxon>Eukaryota</taxon>
        <taxon>Viridiplantae</taxon>
        <taxon>Streptophyta</taxon>
        <taxon>Embryophyta</taxon>
        <taxon>Tracheophyta</taxon>
        <taxon>Spermatophyta</taxon>
        <taxon>Magnoliopsida</taxon>
        <taxon>eudicotyledons</taxon>
        <taxon>Gunneridae</taxon>
        <taxon>Pentapetalae</taxon>
        <taxon>rosids</taxon>
        <taxon>fabids</taxon>
        <taxon>Malpighiales</taxon>
        <taxon>Linaceae</taxon>
        <taxon>Linum</taxon>
    </lineage>
</organism>
<evidence type="ECO:0000256" key="10">
    <source>
        <dbReference type="PIRSR" id="PIRSR600823-2"/>
    </source>
</evidence>
<evidence type="ECO:0000256" key="12">
    <source>
        <dbReference type="PIRSR" id="PIRSR600823-4"/>
    </source>
</evidence>
<dbReference type="SUPFAM" id="SSF48113">
    <property type="entry name" value="Heme-dependent peroxidases"/>
    <property type="match status" value="1"/>
</dbReference>
<dbReference type="Gene3D" id="1.10.420.10">
    <property type="entry name" value="Peroxidase, domain 2"/>
    <property type="match status" value="1"/>
</dbReference>
<keyword evidence="14" id="KW-0732">Signal</keyword>
<protein>
    <recommendedName>
        <fullName evidence="3">peroxidase</fullName>
        <ecNumber evidence="3">1.11.1.7</ecNumber>
    </recommendedName>
</protein>
<dbReference type="PANTHER" id="PTHR31235">
    <property type="entry name" value="PEROXIDASE 25-RELATED"/>
    <property type="match status" value="1"/>
</dbReference>
<keyword evidence="13" id="KW-1015">Disulfide bond</keyword>
<keyword evidence="7" id="KW-0560">Oxidoreductase</keyword>
<comment type="cofactor">
    <cofactor evidence="11">
        <name>heme b</name>
        <dbReference type="ChEBI" id="CHEBI:60344"/>
    </cofactor>
    <text evidence="11">Binds 1 heme b (iron(II)-protoporphyrin IX) group per subunit.</text>
</comment>
<evidence type="ECO:0000256" key="9">
    <source>
        <dbReference type="PIRSR" id="PIRSR600823-1"/>
    </source>
</evidence>
<dbReference type="EC" id="1.11.1.7" evidence="3"/>
<dbReference type="PRINTS" id="PR00461">
    <property type="entry name" value="PLPEROXIDASE"/>
</dbReference>
<dbReference type="PRINTS" id="PR00458">
    <property type="entry name" value="PEROXIDASE"/>
</dbReference>
<gene>
    <name evidence="16" type="ORF">LITE_LOCUS18734</name>
</gene>
<dbReference type="GO" id="GO:0140825">
    <property type="term" value="F:lactoperoxidase activity"/>
    <property type="evidence" value="ECO:0007669"/>
    <property type="project" value="UniProtKB-EC"/>
</dbReference>
<feature type="binding site" evidence="11">
    <location>
        <position position="81"/>
    </location>
    <ligand>
        <name>Ca(2+)</name>
        <dbReference type="ChEBI" id="CHEBI:29108"/>
        <label>1</label>
    </ligand>
</feature>
<comment type="cofactor">
    <cofactor evidence="11">
        <name>Ca(2+)</name>
        <dbReference type="ChEBI" id="CHEBI:29108"/>
    </cofactor>
    <text evidence="11">Binds 2 calcium ions per subunit.</text>
</comment>
<evidence type="ECO:0000256" key="2">
    <source>
        <dbReference type="ARBA" id="ARBA00006873"/>
    </source>
</evidence>
<accession>A0AAV0KI82</accession>
<evidence type="ECO:0000313" key="17">
    <source>
        <dbReference type="Proteomes" id="UP001154282"/>
    </source>
</evidence>
<feature type="chain" id="PRO_5043449007" description="peroxidase" evidence="14">
    <location>
        <begin position="28"/>
        <end position="263"/>
    </location>
</feature>
<dbReference type="PROSITE" id="PS50873">
    <property type="entry name" value="PEROXIDASE_4"/>
    <property type="match status" value="1"/>
</dbReference>
<comment type="caution">
    <text evidence="16">The sequence shown here is derived from an EMBL/GenBank/DDBJ whole genome shotgun (WGS) entry which is preliminary data.</text>
</comment>
<dbReference type="InterPro" id="IPR000823">
    <property type="entry name" value="Peroxidase_pln"/>
</dbReference>
<dbReference type="Proteomes" id="UP001154282">
    <property type="component" value="Unassembled WGS sequence"/>
</dbReference>
<feature type="binding site" evidence="11">
    <location>
        <position position="77"/>
    </location>
    <ligand>
        <name>Ca(2+)</name>
        <dbReference type="ChEBI" id="CHEBI:29108"/>
        <label>1</label>
    </ligand>
</feature>
<evidence type="ECO:0000256" key="13">
    <source>
        <dbReference type="PIRSR" id="PIRSR600823-5"/>
    </source>
</evidence>
<keyword evidence="5" id="KW-0349">Heme</keyword>
<feature type="site" description="Transition state stabilizer" evidence="12">
    <location>
        <position position="69"/>
    </location>
</feature>
<dbReference type="Gene3D" id="1.10.520.10">
    <property type="match status" value="1"/>
</dbReference>
<feature type="active site" description="Proton acceptor" evidence="9">
    <location>
        <position position="73"/>
    </location>
</feature>
<evidence type="ECO:0000256" key="8">
    <source>
        <dbReference type="ARBA" id="ARBA00023004"/>
    </source>
</evidence>
<proteinExistence type="inferred from homology"/>
<feature type="signal peptide" evidence="14">
    <location>
        <begin position="1"/>
        <end position="27"/>
    </location>
</feature>
<dbReference type="GO" id="GO:0006979">
    <property type="term" value="P:response to oxidative stress"/>
    <property type="evidence" value="ECO:0007669"/>
    <property type="project" value="InterPro"/>
</dbReference>
<sequence>MKSRNHTLFGRMLFLFMITLFVPVVHSAGSPSLRIGFYRRSCPAAESIVRRIVRRTVSQNPGIGAGLIRLHFHDYFVRGCDGSVLLKSLPSGPKAERDHPDILRGFNIARAKRRIERVCPNTVSCTDILAFATRDSSQILGRINYPVPAGRRDGIVSSFNEVTQNLPSPRLTADQLIQNFARKGLSADEMVTLSGAHSIGRSRCSSFLAESPATRGYVDVNARYGVAWTVFYQRGCSNSGWYGRLNHVLYMMKRSILFLSYDW</sequence>
<keyword evidence="6 11" id="KW-0479">Metal-binding</keyword>
<evidence type="ECO:0000313" key="16">
    <source>
        <dbReference type="EMBL" id="CAI0421428.1"/>
    </source>
</evidence>
<keyword evidence="17" id="KW-1185">Reference proteome</keyword>
<dbReference type="GO" id="GO:0046872">
    <property type="term" value="F:metal ion binding"/>
    <property type="evidence" value="ECO:0007669"/>
    <property type="project" value="UniProtKB-KW"/>
</dbReference>
<dbReference type="InterPro" id="IPR019793">
    <property type="entry name" value="Peroxidases_heam-ligand_BS"/>
</dbReference>
<evidence type="ECO:0000256" key="5">
    <source>
        <dbReference type="ARBA" id="ARBA00022617"/>
    </source>
</evidence>
<dbReference type="GO" id="GO:0020037">
    <property type="term" value="F:heme binding"/>
    <property type="evidence" value="ECO:0007669"/>
    <property type="project" value="InterPro"/>
</dbReference>
<feature type="binding site" evidence="11">
    <location>
        <position position="74"/>
    </location>
    <ligand>
        <name>Ca(2+)</name>
        <dbReference type="ChEBI" id="CHEBI:29108"/>
        <label>1</label>
    </ligand>
</feature>
<evidence type="ECO:0000256" key="11">
    <source>
        <dbReference type="PIRSR" id="PIRSR600823-3"/>
    </source>
</evidence>
<dbReference type="AlphaFoldDB" id="A0AAV0KI82"/>
<feature type="binding site" evidence="11">
    <location>
        <position position="79"/>
    </location>
    <ligand>
        <name>Ca(2+)</name>
        <dbReference type="ChEBI" id="CHEBI:29108"/>
        <label>1</label>
    </ligand>
</feature>
<dbReference type="InterPro" id="IPR002016">
    <property type="entry name" value="Haem_peroxidase"/>
</dbReference>
<feature type="disulfide bond" evidence="13">
    <location>
        <begin position="42"/>
        <end position="119"/>
    </location>
</feature>
<keyword evidence="4" id="KW-0575">Peroxidase</keyword>
<evidence type="ECO:0000256" key="1">
    <source>
        <dbReference type="ARBA" id="ARBA00000189"/>
    </source>
</evidence>
<feature type="binding site" evidence="11">
    <location>
        <position position="83"/>
    </location>
    <ligand>
        <name>Ca(2+)</name>
        <dbReference type="ChEBI" id="CHEBI:29108"/>
        <label>1</label>
    </ligand>
</feature>
<keyword evidence="11" id="KW-0106">Calcium</keyword>
<dbReference type="EMBL" id="CAMGYJ010000005">
    <property type="protein sequence ID" value="CAI0421428.1"/>
    <property type="molecule type" value="Genomic_DNA"/>
</dbReference>
<feature type="binding site" evidence="10">
    <location>
        <position position="167"/>
    </location>
    <ligand>
        <name>substrate</name>
    </ligand>
</feature>
<dbReference type="PROSITE" id="PS00435">
    <property type="entry name" value="PEROXIDASE_1"/>
    <property type="match status" value="1"/>
</dbReference>
<name>A0AAV0KI82_9ROSI</name>
<evidence type="ECO:0000259" key="15">
    <source>
        <dbReference type="PROSITE" id="PS50873"/>
    </source>
</evidence>
<reference evidence="16" key="1">
    <citation type="submission" date="2022-08" db="EMBL/GenBank/DDBJ databases">
        <authorList>
            <person name="Gutierrez-Valencia J."/>
        </authorList>
    </citation>
    <scope>NUCLEOTIDE SEQUENCE</scope>
</reference>
<evidence type="ECO:0000256" key="3">
    <source>
        <dbReference type="ARBA" id="ARBA00012313"/>
    </source>
</evidence>
<feature type="domain" description="Plant heme peroxidase family profile" evidence="15">
    <location>
        <begin position="32"/>
        <end position="263"/>
    </location>
</feature>